<keyword evidence="4" id="KW-0677">Repeat</keyword>
<dbReference type="EMBL" id="JARXVH010000009">
    <property type="protein sequence ID" value="MDH6218208.1"/>
    <property type="molecule type" value="Genomic_DNA"/>
</dbReference>
<comment type="caution">
    <text evidence="10">The sequence shown here is derived from an EMBL/GenBank/DDBJ whole genome shotgun (WGS) entry which is preliminary data.</text>
</comment>
<feature type="transmembrane region" description="Helical" evidence="9">
    <location>
        <begin position="81"/>
        <end position="100"/>
    </location>
</feature>
<gene>
    <name evidence="10" type="ORF">M2283_005540</name>
</gene>
<accession>A0ABT6LPI4</accession>
<evidence type="ECO:0000256" key="9">
    <source>
        <dbReference type="SAM" id="Phobius"/>
    </source>
</evidence>
<evidence type="ECO:0000313" key="11">
    <source>
        <dbReference type="Proteomes" id="UP001160499"/>
    </source>
</evidence>
<evidence type="ECO:0000256" key="1">
    <source>
        <dbReference type="ARBA" id="ARBA00004127"/>
    </source>
</evidence>
<keyword evidence="6 9" id="KW-0472">Membrane</keyword>
<dbReference type="PRINTS" id="PR00783">
    <property type="entry name" value="MINTRINSICP"/>
</dbReference>
<dbReference type="Gene3D" id="1.20.1080.10">
    <property type="entry name" value="Glycerol uptake facilitator protein"/>
    <property type="match status" value="1"/>
</dbReference>
<evidence type="ECO:0000256" key="6">
    <source>
        <dbReference type="ARBA" id="ARBA00023136"/>
    </source>
</evidence>
<dbReference type="PROSITE" id="PS00221">
    <property type="entry name" value="MIP"/>
    <property type="match status" value="1"/>
</dbReference>
<dbReference type="SUPFAM" id="SSF81338">
    <property type="entry name" value="Aquaporin-like"/>
    <property type="match status" value="1"/>
</dbReference>
<evidence type="ECO:0000256" key="2">
    <source>
        <dbReference type="ARBA" id="ARBA00022448"/>
    </source>
</evidence>
<evidence type="ECO:0000256" key="8">
    <source>
        <dbReference type="SAM" id="MobiDB-lite"/>
    </source>
</evidence>
<evidence type="ECO:0000256" key="7">
    <source>
        <dbReference type="RuleBase" id="RU000477"/>
    </source>
</evidence>
<keyword evidence="3 7" id="KW-0812">Transmembrane</keyword>
<dbReference type="InterPro" id="IPR023271">
    <property type="entry name" value="Aquaporin-like"/>
</dbReference>
<dbReference type="PANTHER" id="PTHR45665:SF9">
    <property type="entry name" value="AQUAPORIN-8"/>
    <property type="match status" value="1"/>
</dbReference>
<dbReference type="InterPro" id="IPR000425">
    <property type="entry name" value="MIP"/>
</dbReference>
<feature type="transmembrane region" description="Helical" evidence="9">
    <location>
        <begin position="169"/>
        <end position="192"/>
    </location>
</feature>
<evidence type="ECO:0000256" key="4">
    <source>
        <dbReference type="ARBA" id="ARBA00022737"/>
    </source>
</evidence>
<dbReference type="PANTHER" id="PTHR45665">
    <property type="entry name" value="AQUAPORIN-8"/>
    <property type="match status" value="1"/>
</dbReference>
<comment type="similarity">
    <text evidence="7">Belongs to the MIP/aquaporin (TC 1.A.8) family.</text>
</comment>
<dbReference type="Proteomes" id="UP001160499">
    <property type="component" value="Unassembled WGS sequence"/>
</dbReference>
<feature type="transmembrane region" description="Helical" evidence="9">
    <location>
        <begin position="245"/>
        <end position="265"/>
    </location>
</feature>
<protein>
    <submittedName>
        <fullName evidence="10">Glycerol uptake facilitator-like aquaporin</fullName>
    </submittedName>
</protein>
<organism evidence="10 11">
    <name type="scientific">Streptomyces pseudovenezuelae</name>
    <dbReference type="NCBI Taxonomy" id="67350"/>
    <lineage>
        <taxon>Bacteria</taxon>
        <taxon>Bacillati</taxon>
        <taxon>Actinomycetota</taxon>
        <taxon>Actinomycetes</taxon>
        <taxon>Kitasatosporales</taxon>
        <taxon>Streptomycetaceae</taxon>
        <taxon>Streptomyces</taxon>
        <taxon>Streptomyces aurantiacus group</taxon>
    </lineage>
</organism>
<keyword evidence="5 9" id="KW-1133">Transmembrane helix</keyword>
<keyword evidence="11" id="KW-1185">Reference proteome</keyword>
<feature type="region of interest" description="Disordered" evidence="8">
    <location>
        <begin position="1"/>
        <end position="30"/>
    </location>
</feature>
<dbReference type="InterPro" id="IPR034294">
    <property type="entry name" value="Aquaporin_transptr"/>
</dbReference>
<dbReference type="Pfam" id="PF00230">
    <property type="entry name" value="MIP"/>
    <property type="match status" value="1"/>
</dbReference>
<feature type="transmembrane region" description="Helical" evidence="9">
    <location>
        <begin position="41"/>
        <end position="61"/>
    </location>
</feature>
<feature type="transmembrane region" description="Helical" evidence="9">
    <location>
        <begin position="204"/>
        <end position="225"/>
    </location>
</feature>
<sequence>MRKNPVRGTTVRPAETESAPASAGLAGRPAHPGWRRTLHSALLELALTALMMFAVATTVRWLMGTLDPAAGGWWNTPEGRLIAVAPLSGCTVTAVMLSPWGRVTGGHVNPAITVAMWRYGRTPGRAVAPFVAGQLLGSLVGIAAGRLVWGRALASPAVDYAVIRPAAGWSWTAVAEIEATTMFVIVVVAGIGISSRRLGPFTPWAVGTMIAAQIIAFGTLSGGVANPGREFGPAVFVGDLSLLPAYLLAPPVGAFAATVVIRRIGRIGRIRWIGRMGQINFAGRGARRS</sequence>
<evidence type="ECO:0000313" key="10">
    <source>
        <dbReference type="EMBL" id="MDH6218208.1"/>
    </source>
</evidence>
<feature type="transmembrane region" description="Helical" evidence="9">
    <location>
        <begin position="126"/>
        <end position="149"/>
    </location>
</feature>
<proteinExistence type="inferred from homology"/>
<dbReference type="InterPro" id="IPR022357">
    <property type="entry name" value="MIP_CS"/>
</dbReference>
<comment type="subcellular location">
    <subcellularLocation>
        <location evidence="1">Endomembrane system</location>
        <topology evidence="1">Multi-pass membrane protein</topology>
    </subcellularLocation>
</comment>
<evidence type="ECO:0000256" key="5">
    <source>
        <dbReference type="ARBA" id="ARBA00022989"/>
    </source>
</evidence>
<keyword evidence="2 7" id="KW-0813">Transport</keyword>
<dbReference type="RefSeq" id="WP_280879099.1">
    <property type="nucleotide sequence ID" value="NZ_JARXVH010000009.1"/>
</dbReference>
<evidence type="ECO:0000256" key="3">
    <source>
        <dbReference type="ARBA" id="ARBA00022692"/>
    </source>
</evidence>
<name>A0ABT6LPI4_9ACTN</name>
<reference evidence="10 11" key="1">
    <citation type="submission" date="2023-04" db="EMBL/GenBank/DDBJ databases">
        <title>Forest soil microbial communities from Buena Vista Peninsula, Colon Province, Panama.</title>
        <authorList>
            <person name="Bouskill N."/>
        </authorList>
    </citation>
    <scope>NUCLEOTIDE SEQUENCE [LARGE SCALE GENOMIC DNA]</scope>
    <source>
        <strain evidence="10 11">GGS1</strain>
    </source>
</reference>